<evidence type="ECO:0000313" key="2">
    <source>
        <dbReference type="Proteomes" id="UP001176117"/>
    </source>
</evidence>
<dbReference type="Proteomes" id="UP001176117">
    <property type="component" value="Unassembled WGS sequence"/>
</dbReference>
<dbReference type="AlphaFoldDB" id="A0AAW7TJH4"/>
<name>A0AAW7TJH4_9BACL</name>
<dbReference type="EMBL" id="JAMOGB010000009">
    <property type="protein sequence ID" value="MDO0878155.1"/>
    <property type="molecule type" value="Genomic_DNA"/>
</dbReference>
<keyword evidence="2" id="KW-1185">Reference proteome</keyword>
<proteinExistence type="predicted"/>
<sequence length="50" mass="5781">MKPSFTELKVPGHETKIIIKKRPHVKEKTLSVQLQFHLEANNVKKNTKSV</sequence>
<evidence type="ECO:0000313" key="1">
    <source>
        <dbReference type="EMBL" id="MDO0878155.1"/>
    </source>
</evidence>
<accession>A0AAW7TJH4</accession>
<organism evidence="1 2">
    <name type="scientific">Anoxybacillus gonensis</name>
    <dbReference type="NCBI Taxonomy" id="198467"/>
    <lineage>
        <taxon>Bacteria</taxon>
        <taxon>Bacillati</taxon>
        <taxon>Bacillota</taxon>
        <taxon>Bacilli</taxon>
        <taxon>Bacillales</taxon>
        <taxon>Anoxybacillaceae</taxon>
        <taxon>Anoxybacillus</taxon>
    </lineage>
</organism>
<protein>
    <recommendedName>
        <fullName evidence="3">Transposase</fullName>
    </recommendedName>
</protein>
<evidence type="ECO:0008006" key="3">
    <source>
        <dbReference type="Google" id="ProtNLM"/>
    </source>
</evidence>
<reference evidence="1" key="1">
    <citation type="submission" date="2022-05" db="EMBL/GenBank/DDBJ databases">
        <title>Genome-based reclassification of Anoxybacillus salavatliensis Cihan et al. as a later heterotypic synonym of Anoxybacillus gonensis Belduz et al. 2003.</title>
        <authorList>
            <person name="Inan Bektas K."/>
            <person name="Guler H.I."/>
            <person name="Belduz A.O."/>
            <person name="Canakci S."/>
        </authorList>
    </citation>
    <scope>NUCLEOTIDE SEQUENCE</scope>
    <source>
        <strain evidence="1">NCIMB 13933</strain>
    </source>
</reference>
<comment type="caution">
    <text evidence="1">The sequence shown here is derived from an EMBL/GenBank/DDBJ whole genome shotgun (WGS) entry which is preliminary data.</text>
</comment>
<dbReference type="RefSeq" id="WP_019417968.1">
    <property type="nucleotide sequence ID" value="NZ_CP012152.1"/>
</dbReference>
<gene>
    <name evidence="1" type="ORF">NBU54_10805</name>
</gene>